<dbReference type="EMBL" id="KV417512">
    <property type="protein sequence ID" value="KZP26825.1"/>
    <property type="molecule type" value="Genomic_DNA"/>
</dbReference>
<dbReference type="GO" id="GO:0008270">
    <property type="term" value="F:zinc ion binding"/>
    <property type="evidence" value="ECO:0007669"/>
    <property type="project" value="InterPro"/>
</dbReference>
<dbReference type="GO" id="GO:0005634">
    <property type="term" value="C:nucleus"/>
    <property type="evidence" value="ECO:0007669"/>
    <property type="project" value="UniProtKB-SubCell"/>
</dbReference>
<dbReference type="CDD" id="cd12148">
    <property type="entry name" value="fungal_TF_MHR"/>
    <property type="match status" value="1"/>
</dbReference>
<dbReference type="InterPro" id="IPR036864">
    <property type="entry name" value="Zn2-C6_fun-type_DNA-bd_sf"/>
</dbReference>
<dbReference type="GO" id="GO:0006351">
    <property type="term" value="P:DNA-templated transcription"/>
    <property type="evidence" value="ECO:0007669"/>
    <property type="project" value="InterPro"/>
</dbReference>
<dbReference type="AlphaFoldDB" id="A0A166Q6Y5"/>
<dbReference type="SMART" id="SM00066">
    <property type="entry name" value="GAL4"/>
    <property type="match status" value="1"/>
</dbReference>
<evidence type="ECO:0000259" key="7">
    <source>
        <dbReference type="PROSITE" id="PS51379"/>
    </source>
</evidence>
<evidence type="ECO:0000313" key="9">
    <source>
        <dbReference type="Proteomes" id="UP000076532"/>
    </source>
</evidence>
<dbReference type="GO" id="GO:0000981">
    <property type="term" value="F:DNA-binding transcription factor activity, RNA polymerase II-specific"/>
    <property type="evidence" value="ECO:0007669"/>
    <property type="project" value="InterPro"/>
</dbReference>
<keyword evidence="4" id="KW-0175">Coiled coil</keyword>
<feature type="domain" description="Zn(2)-C6 fungal-type" evidence="6">
    <location>
        <begin position="36"/>
        <end position="65"/>
    </location>
</feature>
<evidence type="ECO:0000259" key="6">
    <source>
        <dbReference type="PROSITE" id="PS50048"/>
    </source>
</evidence>
<protein>
    <recommendedName>
        <fullName evidence="10">Zn(2)-C6 fungal-type domain-containing protein</fullName>
    </recommendedName>
</protein>
<dbReference type="InterPro" id="IPR007219">
    <property type="entry name" value="XnlR_reg_dom"/>
</dbReference>
<reference evidence="8 9" key="1">
    <citation type="journal article" date="2016" name="Mol. Biol. Evol.">
        <title>Comparative Genomics of Early-Diverging Mushroom-Forming Fungi Provides Insights into the Origins of Lignocellulose Decay Capabilities.</title>
        <authorList>
            <person name="Nagy L.G."/>
            <person name="Riley R."/>
            <person name="Tritt A."/>
            <person name="Adam C."/>
            <person name="Daum C."/>
            <person name="Floudas D."/>
            <person name="Sun H."/>
            <person name="Yadav J.S."/>
            <person name="Pangilinan J."/>
            <person name="Larsson K.H."/>
            <person name="Matsuura K."/>
            <person name="Barry K."/>
            <person name="Labutti K."/>
            <person name="Kuo R."/>
            <person name="Ohm R.A."/>
            <person name="Bhattacharya S.S."/>
            <person name="Shirouzu T."/>
            <person name="Yoshinaga Y."/>
            <person name="Martin F.M."/>
            <person name="Grigoriev I.V."/>
            <person name="Hibbett D.S."/>
        </authorList>
    </citation>
    <scope>NUCLEOTIDE SEQUENCE [LARGE SCALE GENOMIC DNA]</scope>
    <source>
        <strain evidence="8 9">CBS 109695</strain>
    </source>
</reference>
<dbReference type="PANTHER" id="PTHR31001:SF56">
    <property type="entry name" value="ZN(2)-C6 FUNGAL-TYPE DOMAIN-CONTAINING PROTEIN"/>
    <property type="match status" value="1"/>
</dbReference>
<dbReference type="PROSITE" id="PS50048">
    <property type="entry name" value="ZN2_CY6_FUNGAL_2"/>
    <property type="match status" value="1"/>
</dbReference>
<keyword evidence="9" id="KW-1185">Reference proteome</keyword>
<gene>
    <name evidence="8" type="ORF">FIBSPDRAFT_819107</name>
</gene>
<evidence type="ECO:0000256" key="1">
    <source>
        <dbReference type="ARBA" id="ARBA00004123"/>
    </source>
</evidence>
<evidence type="ECO:0000256" key="5">
    <source>
        <dbReference type="SAM" id="MobiDB-lite"/>
    </source>
</evidence>
<organism evidence="8 9">
    <name type="scientific">Athelia psychrophila</name>
    <dbReference type="NCBI Taxonomy" id="1759441"/>
    <lineage>
        <taxon>Eukaryota</taxon>
        <taxon>Fungi</taxon>
        <taxon>Dikarya</taxon>
        <taxon>Basidiomycota</taxon>
        <taxon>Agaricomycotina</taxon>
        <taxon>Agaricomycetes</taxon>
        <taxon>Agaricomycetidae</taxon>
        <taxon>Atheliales</taxon>
        <taxon>Atheliaceae</taxon>
        <taxon>Athelia</taxon>
    </lineage>
</organism>
<dbReference type="PROSITE" id="PS51379">
    <property type="entry name" value="4FE4S_FER_2"/>
    <property type="match status" value="1"/>
</dbReference>
<evidence type="ECO:0000256" key="2">
    <source>
        <dbReference type="ARBA" id="ARBA00022723"/>
    </source>
</evidence>
<dbReference type="GO" id="GO:0003677">
    <property type="term" value="F:DNA binding"/>
    <property type="evidence" value="ECO:0007669"/>
    <property type="project" value="InterPro"/>
</dbReference>
<dbReference type="SMART" id="SM00906">
    <property type="entry name" value="Fungal_trans"/>
    <property type="match status" value="1"/>
</dbReference>
<evidence type="ECO:0000256" key="4">
    <source>
        <dbReference type="SAM" id="Coils"/>
    </source>
</evidence>
<dbReference type="Gene3D" id="4.10.240.10">
    <property type="entry name" value="Zn(2)-C6 fungal-type DNA-binding domain"/>
    <property type="match status" value="1"/>
</dbReference>
<keyword evidence="2" id="KW-0479">Metal-binding</keyword>
<evidence type="ECO:0008006" key="10">
    <source>
        <dbReference type="Google" id="ProtNLM"/>
    </source>
</evidence>
<dbReference type="PROSITE" id="PS00463">
    <property type="entry name" value="ZN2_CY6_FUNGAL_1"/>
    <property type="match status" value="1"/>
</dbReference>
<dbReference type="OrthoDB" id="424974at2759"/>
<accession>A0A166Q6Y5</accession>
<dbReference type="InterPro" id="IPR017896">
    <property type="entry name" value="4Fe4S_Fe-S-bd"/>
</dbReference>
<name>A0A166Q6Y5_9AGAM</name>
<feature type="domain" description="4Fe-4S ferredoxin-type" evidence="7">
    <location>
        <begin position="43"/>
        <end position="75"/>
    </location>
</feature>
<evidence type="ECO:0000256" key="3">
    <source>
        <dbReference type="ARBA" id="ARBA00023242"/>
    </source>
</evidence>
<dbReference type="InterPro" id="IPR050613">
    <property type="entry name" value="Sec_Metabolite_Reg"/>
</dbReference>
<proteinExistence type="predicted"/>
<dbReference type="InterPro" id="IPR001138">
    <property type="entry name" value="Zn2Cys6_DnaBD"/>
</dbReference>
<keyword evidence="3" id="KW-0539">Nucleus</keyword>
<feature type="region of interest" description="Disordered" evidence="5">
    <location>
        <begin position="1"/>
        <end position="25"/>
    </location>
</feature>
<feature type="coiled-coil region" evidence="4">
    <location>
        <begin position="83"/>
        <end position="110"/>
    </location>
</feature>
<evidence type="ECO:0000313" key="8">
    <source>
        <dbReference type="EMBL" id="KZP26825.1"/>
    </source>
</evidence>
<comment type="subcellular location">
    <subcellularLocation>
        <location evidence="1">Nucleus</location>
    </subcellularLocation>
</comment>
<sequence>MPADSHNKYAPRPPRASSKSKADEDIELKRARGEISCAECRRSKLKCDKDVPCGSCVRRGCSTVCPNGSFTMGNGTRFVLADTEQLHRTIAEMSQRIRQLEDALAVLQSSISSGPHSLLRDDLLSIKYGTQKPPSKEPEISDDVPAETVDAFGTLTIGDSGEARYFGASAGSETLLLAGAELERDDYTTTTDLKYALDHTIQSAAMFFLSSRAAGDDTFENAMTILFASLPPRPRAWSLCETYLENACGGSRPVSREELIEEALTPIYDAKKAREYPMNGESVPISPFKFALLYLCFAQGVLTDLTLAPCSEEGETYHHLACVALALRSIFDSPTTEAVQSILVMAHYRSGAGKRYTPDSVWALGSLACKLAQSIGMHRDPARWNMGAKCIEKRRRLFWEVYSTDLFFSQAFGRPPALEASYIDCAYPENDASSEASFWRWKYVFSGGIFASVLKVTQAASPPSYKTILEIDRRIREMKLSPDLDPFLVEADRFASPKVFMKNCILTQFRMMSLLYVHRSFFAQALLDHPENPLRSPYAPSFLAAYRSASDLIRVSVGHIQRYPELLMRWWAIWTQLFSCAIIVGSIITKAPSSSFAPAAFNELGLVVDIFEKGSKSSERARNGMPILIKLKEKASLAMSRFRSGAASPIFNSEEDGADELAIFGGQTRILVRKTLSQKSSSWDMSSNQVEAPRPLYATAIGTQFRVEDVHPSLVEYMSGIDQTSFPTEFAGDARRDVQNHAISLDQSSCGHDINGPSYFPRFVNPLVPGPPLQQPSASFLDDPNMFYPFQQLQPEAPPTDAVALDAWGSSNATDLNTMIRDDDVVDEQWAAFMRESGMII</sequence>
<dbReference type="SUPFAM" id="SSF57701">
    <property type="entry name" value="Zn2/Cys6 DNA-binding domain"/>
    <property type="match status" value="1"/>
</dbReference>
<dbReference type="Proteomes" id="UP000076532">
    <property type="component" value="Unassembled WGS sequence"/>
</dbReference>
<dbReference type="CDD" id="cd00067">
    <property type="entry name" value="GAL4"/>
    <property type="match status" value="1"/>
</dbReference>
<dbReference type="Pfam" id="PF04082">
    <property type="entry name" value="Fungal_trans"/>
    <property type="match status" value="1"/>
</dbReference>
<dbReference type="PANTHER" id="PTHR31001">
    <property type="entry name" value="UNCHARACTERIZED TRANSCRIPTIONAL REGULATORY PROTEIN"/>
    <property type="match status" value="1"/>
</dbReference>